<dbReference type="InterPro" id="IPR019734">
    <property type="entry name" value="TPR_rpt"/>
</dbReference>
<dbReference type="InterPro" id="IPR041166">
    <property type="entry name" value="Rubredoxin_2"/>
</dbReference>
<feature type="domain" description="LapB rubredoxin metal binding" evidence="3">
    <location>
        <begin position="359"/>
        <end position="385"/>
    </location>
</feature>
<keyword evidence="2" id="KW-0408">Iron</keyword>
<evidence type="ECO:0000256" key="1">
    <source>
        <dbReference type="ARBA" id="ARBA00022723"/>
    </source>
</evidence>
<dbReference type="NCBIfam" id="NF008757">
    <property type="entry name" value="PRK11788.1-5"/>
    <property type="match status" value="1"/>
</dbReference>
<keyword evidence="2" id="KW-0997">Cell inner membrane</keyword>
<dbReference type="Pfam" id="PF18073">
    <property type="entry name" value="Zn_ribbon_LapB"/>
    <property type="match status" value="1"/>
</dbReference>
<keyword evidence="2" id="KW-1133">Transmembrane helix</keyword>
<keyword evidence="1 2" id="KW-0479">Metal-binding</keyword>
<keyword evidence="2" id="KW-0677">Repeat</keyword>
<dbReference type="Proteomes" id="UP001575181">
    <property type="component" value="Unassembled WGS sequence"/>
</dbReference>
<evidence type="ECO:0000313" key="5">
    <source>
        <dbReference type="Proteomes" id="UP001575181"/>
    </source>
</evidence>
<comment type="function">
    <text evidence="2">Modulates cellular lipopolysaccharide (LPS) levels by regulating LpxC, which is involved in lipid A biosynthesis. May act by modulating the proteolytic activity of FtsH towards LpxC. May also coordinate assembly of proteins involved in LPS synthesis at the plasma membrane.</text>
</comment>
<feature type="binding site" evidence="2">
    <location>
        <position position="361"/>
    </location>
    <ligand>
        <name>Fe cation</name>
        <dbReference type="ChEBI" id="CHEBI:24875"/>
    </ligand>
</feature>
<dbReference type="SMART" id="SM00028">
    <property type="entry name" value="TPR"/>
    <property type="match status" value="5"/>
</dbReference>
<evidence type="ECO:0000313" key="4">
    <source>
        <dbReference type="EMBL" id="MFA9462345.1"/>
    </source>
</evidence>
<keyword evidence="5" id="KW-1185">Reference proteome</keyword>
<feature type="topological domain" description="Cytoplasmic" evidence="2">
    <location>
        <begin position="22"/>
        <end position="389"/>
    </location>
</feature>
<dbReference type="SUPFAM" id="SSF81901">
    <property type="entry name" value="HCP-like"/>
    <property type="match status" value="1"/>
</dbReference>
<proteinExistence type="inferred from homology"/>
<feature type="binding site" evidence="2">
    <location>
        <position position="378"/>
    </location>
    <ligand>
        <name>Fe cation</name>
        <dbReference type="ChEBI" id="CHEBI:24875"/>
    </ligand>
</feature>
<keyword evidence="2" id="KW-0812">Transmembrane</keyword>
<keyword evidence="2" id="KW-0802">TPR repeat</keyword>
<accession>A0ABV4U0J3</accession>
<gene>
    <name evidence="2 4" type="primary">lapB</name>
    <name evidence="4" type="ORF">ACERLL_16140</name>
</gene>
<dbReference type="Pfam" id="PF13432">
    <property type="entry name" value="TPR_16"/>
    <property type="match status" value="1"/>
</dbReference>
<dbReference type="RefSeq" id="WP_373657135.1">
    <property type="nucleotide sequence ID" value="NZ_JBGUAW010000012.1"/>
</dbReference>
<keyword evidence="2" id="KW-0472">Membrane</keyword>
<feature type="binding site" evidence="2">
    <location>
        <position position="364"/>
    </location>
    <ligand>
        <name>Fe cation</name>
        <dbReference type="ChEBI" id="CHEBI:24875"/>
    </ligand>
</feature>
<comment type="subcellular location">
    <subcellularLocation>
        <location evidence="2">Cell inner membrane</location>
        <topology evidence="2">Single-pass membrane protein</topology>
        <orientation evidence="2">Cytoplasmic side</orientation>
    </subcellularLocation>
</comment>
<dbReference type="InterPro" id="IPR030865">
    <property type="entry name" value="LapB"/>
</dbReference>
<organism evidence="4 5">
    <name type="scientific">Thiohalorhabdus methylotrophus</name>
    <dbReference type="NCBI Taxonomy" id="3242694"/>
    <lineage>
        <taxon>Bacteria</taxon>
        <taxon>Pseudomonadati</taxon>
        <taxon>Pseudomonadota</taxon>
        <taxon>Gammaproteobacteria</taxon>
        <taxon>Thiohalorhabdales</taxon>
        <taxon>Thiohalorhabdaceae</taxon>
        <taxon>Thiohalorhabdus</taxon>
    </lineage>
</organism>
<dbReference type="HAMAP" id="MF_00994">
    <property type="entry name" value="LPS_assembly_LapB"/>
    <property type="match status" value="1"/>
</dbReference>
<sequence length="389" mass="44416">MPEYWTGGLLLLAVGIGYVWGRWRTVDPSPEDRSDGSSPSYFQGLYHLLNEQPDQAIEAFLDVARVEPETVDAHLALGNLFRRRGEVDRALRIHQNLIARPNLGRDQRDHAMYQLGLDYQKAGLLDRARQVFTELVERNRQYAPAVQSMVEITEQEREWTEALEWRKQLARIHGQGDPVAESLIHCEMAAEALARNDLSRAQQSIRRAYSVDNTCVRVSTLAGQLHTLKGNDRKAVREWERIVRQQPQHLVLVLDELVAAYHRLGEAEALKGFLRETLQAAEHPSLFAALTIHLAREVGAEEALRYVSEGLTRHPNSAELVNSFVGMWKDQHEAEAECDEILEVIQPYLEQARARQSRFVCTNCGFKSAYMQWKCPQCRQWGTLELQAA</sequence>
<dbReference type="EMBL" id="JBGUAW010000012">
    <property type="protein sequence ID" value="MFA9462345.1"/>
    <property type="molecule type" value="Genomic_DNA"/>
</dbReference>
<name>A0ABV4U0J3_9GAMM</name>
<reference evidence="4 5" key="1">
    <citation type="submission" date="2024-08" db="EMBL/GenBank/DDBJ databases">
        <title>Whole-genome sequencing of halo(alkali)philic microorganisms from hypersaline lakes.</title>
        <authorList>
            <person name="Sorokin D.Y."/>
            <person name="Merkel A.Y."/>
            <person name="Messina E."/>
            <person name="Yakimov M."/>
        </authorList>
    </citation>
    <scope>NUCLEOTIDE SEQUENCE [LARGE SCALE GENOMIC DNA]</scope>
    <source>
        <strain evidence="4 5">Cl-TMA</strain>
    </source>
</reference>
<dbReference type="Pfam" id="PF13174">
    <property type="entry name" value="TPR_6"/>
    <property type="match status" value="1"/>
</dbReference>
<keyword evidence="2" id="KW-1003">Cell membrane</keyword>
<comment type="similarity">
    <text evidence="2">Belongs to the LapB family.</text>
</comment>
<dbReference type="Gene3D" id="1.25.40.10">
    <property type="entry name" value="Tetratricopeptide repeat domain"/>
    <property type="match status" value="2"/>
</dbReference>
<evidence type="ECO:0000256" key="2">
    <source>
        <dbReference type="HAMAP-Rule" id="MF_00994"/>
    </source>
</evidence>
<feature type="binding site" evidence="2">
    <location>
        <position position="375"/>
    </location>
    <ligand>
        <name>Fe cation</name>
        <dbReference type="ChEBI" id="CHEBI:24875"/>
    </ligand>
</feature>
<protein>
    <recommendedName>
        <fullName evidence="2">Lipopolysaccharide assembly protein B</fullName>
    </recommendedName>
</protein>
<evidence type="ECO:0000259" key="3">
    <source>
        <dbReference type="Pfam" id="PF18073"/>
    </source>
</evidence>
<comment type="caution">
    <text evidence="4">The sequence shown here is derived from an EMBL/GenBank/DDBJ whole genome shotgun (WGS) entry which is preliminary data.</text>
</comment>
<dbReference type="InterPro" id="IPR011990">
    <property type="entry name" value="TPR-like_helical_dom_sf"/>
</dbReference>